<gene>
    <name evidence="2" type="ORF">FEM03_15970</name>
</gene>
<keyword evidence="3" id="KW-1185">Reference proteome</keyword>
<keyword evidence="1" id="KW-1133">Transmembrane helix</keyword>
<evidence type="ECO:0000313" key="2">
    <source>
        <dbReference type="EMBL" id="TLD69819.1"/>
    </source>
</evidence>
<dbReference type="Proteomes" id="UP000306196">
    <property type="component" value="Unassembled WGS sequence"/>
</dbReference>
<accession>A0A5R8KE02</accession>
<feature type="transmembrane region" description="Helical" evidence="1">
    <location>
        <begin position="33"/>
        <end position="51"/>
    </location>
</feature>
<evidence type="ECO:0000313" key="3">
    <source>
        <dbReference type="Proteomes" id="UP000306196"/>
    </source>
</evidence>
<evidence type="ECO:0008006" key="4">
    <source>
        <dbReference type="Google" id="ProtNLM"/>
    </source>
</evidence>
<keyword evidence="1" id="KW-0472">Membrane</keyword>
<protein>
    <recommendedName>
        <fullName evidence="4">DUF3592 domain-containing protein</fullName>
    </recommendedName>
</protein>
<dbReference type="EMBL" id="VAUV01000011">
    <property type="protein sequence ID" value="TLD69819.1"/>
    <property type="molecule type" value="Genomic_DNA"/>
</dbReference>
<feature type="transmembrane region" description="Helical" evidence="1">
    <location>
        <begin position="7"/>
        <end position="27"/>
    </location>
</feature>
<keyword evidence="1" id="KW-0812">Transmembrane</keyword>
<sequence>MLTSNILVLVGLGFTLLPLLLIVPLFLANPWAVLFPLFFLVGGLSMINLGWKSGRKTLHAFRDGIAVQGNVHSINRDHTTTVNGQHPWKLTYHFPVDNRIQSGTITTFNSIVGTFKYGQPLWVLYLPEDHEASTVYPPIK</sequence>
<evidence type="ECO:0000256" key="1">
    <source>
        <dbReference type="SAM" id="Phobius"/>
    </source>
</evidence>
<dbReference type="RefSeq" id="WP_138087277.1">
    <property type="nucleotide sequence ID" value="NZ_VAUV01000011.1"/>
</dbReference>
<dbReference type="AlphaFoldDB" id="A0A5R8KE02"/>
<proteinExistence type="predicted"/>
<name>A0A5R8KE02_9BACT</name>
<comment type="caution">
    <text evidence="2">The sequence shown here is derived from an EMBL/GenBank/DDBJ whole genome shotgun (WGS) entry which is preliminary data.</text>
</comment>
<organism evidence="2 3">
    <name type="scientific">Phragmitibacter flavus</name>
    <dbReference type="NCBI Taxonomy" id="2576071"/>
    <lineage>
        <taxon>Bacteria</taxon>
        <taxon>Pseudomonadati</taxon>
        <taxon>Verrucomicrobiota</taxon>
        <taxon>Verrucomicrobiia</taxon>
        <taxon>Verrucomicrobiales</taxon>
        <taxon>Verrucomicrobiaceae</taxon>
        <taxon>Phragmitibacter</taxon>
    </lineage>
</organism>
<reference evidence="2 3" key="1">
    <citation type="submission" date="2019-05" db="EMBL/GenBank/DDBJ databases">
        <title>Verrucobacter flavum gen. nov., sp. nov. a new member of the family Verrucomicrobiaceae.</title>
        <authorList>
            <person name="Szuroczki S."/>
            <person name="Abbaszade G."/>
            <person name="Szabo A."/>
            <person name="Felfoldi T."/>
            <person name="Schumann P."/>
            <person name="Boka K."/>
            <person name="Keki Z."/>
            <person name="Toumi M."/>
            <person name="Toth E."/>
        </authorList>
    </citation>
    <scope>NUCLEOTIDE SEQUENCE [LARGE SCALE GENOMIC DNA]</scope>
    <source>
        <strain evidence="2 3">MG-N-17</strain>
    </source>
</reference>